<evidence type="ECO:0000256" key="4">
    <source>
        <dbReference type="ARBA" id="ARBA00022827"/>
    </source>
</evidence>
<evidence type="ECO:0000313" key="7">
    <source>
        <dbReference type="EMBL" id="MEX8193805.1"/>
    </source>
</evidence>
<dbReference type="PROSITE" id="PS00623">
    <property type="entry name" value="GMC_OXRED_1"/>
    <property type="match status" value="1"/>
</dbReference>
<sequence length="536" mass="58177">MSDAHQFDFIIIGAGSAGCVLANRLSADPRHRVLLLEAGKRDKSPLIHVPGGFLALLQTGKFSWNYQTAPQKHLENRVLHDARGKVLGGSSSINGMCYSRGAAEILNGWAAAGNQGWSYREMLPYYRRAEGNLHGADAYHGGDGPLRVTRMGLNNPATRAWIKAAQDAGYPYNDDHNGAVAEGFGPGEHTIYKGRRMSTAVTYLRPAQKRRNLQVLTEAHTTRILFKGRRAIGVEYLQGGELQRAYARSEVISSAGTFQSAQLLMLSGIGAADELQALGISPVLNLKGVGANLHDHIGTQVAMSCPQPITYYKYFSSPLAMAQAGLSYALARKGPLGSNSIDAVAYLRSGTPGHEELDLKFYFIPALLVADEKESKSHGITNLIILTRPESRGRLSLRSADPMAQPVIDANYLSDPRDVEALRRGIRISRRILAGEAYRPYHGREVLPRAEIDEDAAIDAFLRRTCEVNYEAVGSCRMGHDELAVVNDRLEVHGTSNLRVVDGSVMPRITTGDPNATIIAIAEKAADLILAKAAAC</sequence>
<dbReference type="NCBIfam" id="NF002550">
    <property type="entry name" value="PRK02106.1"/>
    <property type="match status" value="1"/>
</dbReference>
<comment type="similarity">
    <text evidence="2 5">Belongs to the GMC oxidoreductase family.</text>
</comment>
<gene>
    <name evidence="7" type="ORF">AB6724_13250</name>
</gene>
<dbReference type="Gene3D" id="3.30.560.10">
    <property type="entry name" value="Glucose Oxidase, domain 3"/>
    <property type="match status" value="1"/>
</dbReference>
<evidence type="ECO:0000259" key="6">
    <source>
        <dbReference type="PROSITE" id="PS00623"/>
    </source>
</evidence>
<dbReference type="PIRSF" id="PIRSF000137">
    <property type="entry name" value="Alcohol_oxidase"/>
    <property type="match status" value="1"/>
</dbReference>
<keyword evidence="3 5" id="KW-0285">Flavoprotein</keyword>
<keyword evidence="8" id="KW-1185">Reference proteome</keyword>
<dbReference type="Pfam" id="PF05199">
    <property type="entry name" value="GMC_oxred_C"/>
    <property type="match status" value="1"/>
</dbReference>
<dbReference type="EMBL" id="JBFYGN010000014">
    <property type="protein sequence ID" value="MEX8193805.1"/>
    <property type="molecule type" value="Genomic_DNA"/>
</dbReference>
<evidence type="ECO:0000256" key="2">
    <source>
        <dbReference type="ARBA" id="ARBA00010790"/>
    </source>
</evidence>
<accession>A0ABV3ZWR2</accession>
<feature type="domain" description="Glucose-methanol-choline oxidoreductase N-terminal" evidence="6">
    <location>
        <begin position="84"/>
        <end position="107"/>
    </location>
</feature>
<evidence type="ECO:0000256" key="5">
    <source>
        <dbReference type="RuleBase" id="RU003968"/>
    </source>
</evidence>
<dbReference type="InterPro" id="IPR036188">
    <property type="entry name" value="FAD/NAD-bd_sf"/>
</dbReference>
<dbReference type="Proteomes" id="UP001561046">
    <property type="component" value="Unassembled WGS sequence"/>
</dbReference>
<comment type="caution">
    <text evidence="7">The sequence shown here is derived from an EMBL/GenBank/DDBJ whole genome shotgun (WGS) entry which is preliminary data.</text>
</comment>
<dbReference type="InterPro" id="IPR000172">
    <property type="entry name" value="GMC_OxRdtase_N"/>
</dbReference>
<comment type="cofactor">
    <cofactor evidence="1">
        <name>FAD</name>
        <dbReference type="ChEBI" id="CHEBI:57692"/>
    </cofactor>
</comment>
<proteinExistence type="inferred from homology"/>
<reference evidence="7 8" key="1">
    <citation type="journal article" date="2013" name="Int. J. Syst. Evol. Microbiol.">
        <title>Comamonas guangdongensis sp. nov., isolated from subterranean forest sediment, and emended description of the genus Comamonas.</title>
        <authorList>
            <person name="Zhang J."/>
            <person name="Wang Y."/>
            <person name="Zhou S."/>
            <person name="Wu C."/>
            <person name="He J."/>
            <person name="Li F."/>
        </authorList>
    </citation>
    <scope>NUCLEOTIDE SEQUENCE [LARGE SCALE GENOMIC DNA]</scope>
    <source>
        <strain evidence="7 8">CCTCC AB2011133</strain>
    </source>
</reference>
<evidence type="ECO:0000256" key="1">
    <source>
        <dbReference type="ARBA" id="ARBA00001974"/>
    </source>
</evidence>
<dbReference type="SUPFAM" id="SSF51905">
    <property type="entry name" value="FAD/NAD(P)-binding domain"/>
    <property type="match status" value="1"/>
</dbReference>
<keyword evidence="4 5" id="KW-0274">FAD</keyword>
<dbReference type="InterPro" id="IPR012132">
    <property type="entry name" value="GMC_OxRdtase"/>
</dbReference>
<dbReference type="Gene3D" id="3.50.50.60">
    <property type="entry name" value="FAD/NAD(P)-binding domain"/>
    <property type="match status" value="1"/>
</dbReference>
<name>A0ABV3ZWR2_9BURK</name>
<protein>
    <submittedName>
        <fullName evidence="7">GMC family oxidoreductase</fullName>
    </submittedName>
</protein>
<dbReference type="PANTHER" id="PTHR11552:SF147">
    <property type="entry name" value="CHOLINE DEHYDROGENASE, MITOCHONDRIAL"/>
    <property type="match status" value="1"/>
</dbReference>
<organism evidence="7 8">
    <name type="scientific">Comamonas guangdongensis</name>
    <dbReference type="NCBI Taxonomy" id="510515"/>
    <lineage>
        <taxon>Bacteria</taxon>
        <taxon>Pseudomonadati</taxon>
        <taxon>Pseudomonadota</taxon>
        <taxon>Betaproteobacteria</taxon>
        <taxon>Burkholderiales</taxon>
        <taxon>Comamonadaceae</taxon>
        <taxon>Comamonas</taxon>
    </lineage>
</organism>
<dbReference type="Pfam" id="PF00732">
    <property type="entry name" value="GMC_oxred_N"/>
    <property type="match status" value="1"/>
</dbReference>
<evidence type="ECO:0000313" key="8">
    <source>
        <dbReference type="Proteomes" id="UP001561046"/>
    </source>
</evidence>
<dbReference type="PANTHER" id="PTHR11552">
    <property type="entry name" value="GLUCOSE-METHANOL-CHOLINE GMC OXIDOREDUCTASE"/>
    <property type="match status" value="1"/>
</dbReference>
<dbReference type="SUPFAM" id="SSF54373">
    <property type="entry name" value="FAD-linked reductases, C-terminal domain"/>
    <property type="match status" value="1"/>
</dbReference>
<dbReference type="InterPro" id="IPR007867">
    <property type="entry name" value="GMC_OxRtase_C"/>
</dbReference>
<evidence type="ECO:0000256" key="3">
    <source>
        <dbReference type="ARBA" id="ARBA00022630"/>
    </source>
</evidence>
<dbReference type="RefSeq" id="WP_369339000.1">
    <property type="nucleotide sequence ID" value="NZ_JBFYGN010000014.1"/>
</dbReference>